<dbReference type="AlphaFoldDB" id="A0A0K6GD45"/>
<name>A0A0K6GD45_9AGAM</name>
<protein>
    <submittedName>
        <fullName evidence="1">Uncharacterized protein</fullName>
    </submittedName>
</protein>
<proteinExistence type="predicted"/>
<sequence length="163" mass="18600">MNPANSIPRNQILTKAGYDPDNCFLLGPGPLRTRVKYEIERVNVRKANVRRNDQPIATLQWGFWEDQFNMIQGGQPGGISQERTPPKVRWEGIDYLYAIHLEKDRVIATFDPREQTMELKSWIELESDVDIVNELVGYPPDSAKAGEATARKIAGRHVATFYD</sequence>
<accession>A0A0K6GD45</accession>
<keyword evidence="2" id="KW-1185">Reference proteome</keyword>
<reference evidence="1 2" key="1">
    <citation type="submission" date="2015-07" db="EMBL/GenBank/DDBJ databases">
        <authorList>
            <person name="Noorani M."/>
        </authorList>
    </citation>
    <scope>NUCLEOTIDE SEQUENCE [LARGE SCALE GENOMIC DNA]</scope>
    <source>
        <strain evidence="1">BBA 69670</strain>
    </source>
</reference>
<gene>
    <name evidence="1" type="ORF">RSOLAG22IIIB_12191</name>
</gene>
<evidence type="ECO:0000313" key="2">
    <source>
        <dbReference type="Proteomes" id="UP000044841"/>
    </source>
</evidence>
<organism evidence="1 2">
    <name type="scientific">Rhizoctonia solani</name>
    <dbReference type="NCBI Taxonomy" id="456999"/>
    <lineage>
        <taxon>Eukaryota</taxon>
        <taxon>Fungi</taxon>
        <taxon>Dikarya</taxon>
        <taxon>Basidiomycota</taxon>
        <taxon>Agaricomycotina</taxon>
        <taxon>Agaricomycetes</taxon>
        <taxon>Cantharellales</taxon>
        <taxon>Ceratobasidiaceae</taxon>
        <taxon>Rhizoctonia</taxon>
    </lineage>
</organism>
<dbReference type="EMBL" id="CYGV01001660">
    <property type="protein sequence ID" value="CUA76309.1"/>
    <property type="molecule type" value="Genomic_DNA"/>
</dbReference>
<evidence type="ECO:0000313" key="1">
    <source>
        <dbReference type="EMBL" id="CUA76309.1"/>
    </source>
</evidence>
<dbReference type="Proteomes" id="UP000044841">
    <property type="component" value="Unassembled WGS sequence"/>
</dbReference>